<feature type="region of interest" description="Disordered" evidence="5">
    <location>
        <begin position="244"/>
        <end position="284"/>
    </location>
</feature>
<dbReference type="PANTHER" id="PTHR46203">
    <property type="entry name" value="PROBABLE PEPTIDE CHAIN RELEASE FACTOR C12ORF65"/>
    <property type="match status" value="1"/>
</dbReference>
<sequence>MRPVRPLWWYSAGASQVKLELKHEKRAEVLLLDAGVAEFVFFQLIFQDLSYVLNDSRFEGYFDQAFSSQTHFLGDASSTQQKSSSERNSKREKRSRNQRNSSFTSTKEKPSSRGSASYEEMLGGLMRAASGVALASLRVRCPNTAAATSFVSISRCVHRIDRSKVPVLNEEDLVEQFVHGSGPGGQAVNKLSNCVVLCHTPTGIVVRCHESRLLHENRKMARKMLLEKLDEHLNGDMSVAAQKLRMKKEKRRKLDRKNEKLRELKRQFVERQKNGMDSLSEPPS</sequence>
<gene>
    <name evidence="7" type="ORF">V5799_030980</name>
</gene>
<comment type="similarity">
    <text evidence="2">Belongs to the prokaryotic/mitochondrial release factor family.</text>
</comment>
<comment type="subcellular location">
    <subcellularLocation>
        <location evidence="1">Mitochondrion</location>
    </subcellularLocation>
</comment>
<dbReference type="Gene3D" id="3.30.160.20">
    <property type="match status" value="1"/>
</dbReference>
<comment type="caution">
    <text evidence="7">The sequence shown here is derived from an EMBL/GenBank/DDBJ whole genome shotgun (WGS) entry which is preliminary data.</text>
</comment>
<evidence type="ECO:0000256" key="3">
    <source>
        <dbReference type="ARBA" id="ARBA00022946"/>
    </source>
</evidence>
<organism evidence="7 8">
    <name type="scientific">Amblyomma americanum</name>
    <name type="common">Lone star tick</name>
    <dbReference type="NCBI Taxonomy" id="6943"/>
    <lineage>
        <taxon>Eukaryota</taxon>
        <taxon>Metazoa</taxon>
        <taxon>Ecdysozoa</taxon>
        <taxon>Arthropoda</taxon>
        <taxon>Chelicerata</taxon>
        <taxon>Arachnida</taxon>
        <taxon>Acari</taxon>
        <taxon>Parasitiformes</taxon>
        <taxon>Ixodida</taxon>
        <taxon>Ixodoidea</taxon>
        <taxon>Ixodidae</taxon>
        <taxon>Amblyomminae</taxon>
        <taxon>Amblyomma</taxon>
    </lineage>
</organism>
<feature type="compositionally biased region" description="Basic and acidic residues" evidence="5">
    <location>
        <begin position="256"/>
        <end position="274"/>
    </location>
</feature>
<dbReference type="Pfam" id="PF00472">
    <property type="entry name" value="RF-1"/>
    <property type="match status" value="1"/>
</dbReference>
<proteinExistence type="inferred from homology"/>
<reference evidence="7 8" key="1">
    <citation type="journal article" date="2023" name="Arcadia Sci">
        <title>De novo assembly of a long-read Amblyomma americanum tick genome.</title>
        <authorList>
            <person name="Chou S."/>
            <person name="Poskanzer K.E."/>
            <person name="Rollins M."/>
            <person name="Thuy-Boun P.S."/>
        </authorList>
    </citation>
    <scope>NUCLEOTIDE SEQUENCE [LARGE SCALE GENOMIC DNA]</scope>
    <source>
        <strain evidence="7">F_SG_1</strain>
        <tissue evidence="7">Salivary glands</tissue>
    </source>
</reference>
<feature type="region of interest" description="Disordered" evidence="5">
    <location>
        <begin position="73"/>
        <end position="116"/>
    </location>
</feature>
<dbReference type="AlphaFoldDB" id="A0AAQ4ELL5"/>
<feature type="compositionally biased region" description="Basic residues" evidence="5">
    <location>
        <begin position="244"/>
        <end position="255"/>
    </location>
</feature>
<evidence type="ECO:0000259" key="6">
    <source>
        <dbReference type="Pfam" id="PF00472"/>
    </source>
</evidence>
<dbReference type="GO" id="GO:0003747">
    <property type="term" value="F:translation release factor activity"/>
    <property type="evidence" value="ECO:0007669"/>
    <property type="project" value="InterPro"/>
</dbReference>
<evidence type="ECO:0000313" key="8">
    <source>
        <dbReference type="Proteomes" id="UP001321473"/>
    </source>
</evidence>
<dbReference type="GO" id="GO:0005739">
    <property type="term" value="C:mitochondrion"/>
    <property type="evidence" value="ECO:0007669"/>
    <property type="project" value="UniProtKB-SubCell"/>
</dbReference>
<dbReference type="SUPFAM" id="SSF75620">
    <property type="entry name" value="Release factor"/>
    <property type="match status" value="1"/>
</dbReference>
<keyword evidence="3" id="KW-0809">Transit peptide</keyword>
<evidence type="ECO:0000256" key="2">
    <source>
        <dbReference type="ARBA" id="ARBA00010835"/>
    </source>
</evidence>
<evidence type="ECO:0000313" key="7">
    <source>
        <dbReference type="EMBL" id="KAK8775675.1"/>
    </source>
</evidence>
<dbReference type="EMBL" id="JARKHS020013844">
    <property type="protein sequence ID" value="KAK8775675.1"/>
    <property type="molecule type" value="Genomic_DNA"/>
</dbReference>
<evidence type="ECO:0000256" key="5">
    <source>
        <dbReference type="SAM" id="MobiDB-lite"/>
    </source>
</evidence>
<protein>
    <recommendedName>
        <fullName evidence="6">Prokaryotic-type class I peptide chain release factors domain-containing protein</fullName>
    </recommendedName>
</protein>
<dbReference type="InterPro" id="IPR000352">
    <property type="entry name" value="Pep_chain_release_fac_I"/>
</dbReference>
<keyword evidence="4" id="KW-0496">Mitochondrion</keyword>
<keyword evidence="8" id="KW-1185">Reference proteome</keyword>
<dbReference type="InterPro" id="IPR045853">
    <property type="entry name" value="Pep_chain_release_fac_I_sf"/>
</dbReference>
<evidence type="ECO:0000256" key="1">
    <source>
        <dbReference type="ARBA" id="ARBA00004173"/>
    </source>
</evidence>
<dbReference type="PANTHER" id="PTHR46203:SF1">
    <property type="entry name" value="MITOCHONDRIAL TRANSLATION RELEASE FACTOR IN RESCUE"/>
    <property type="match status" value="1"/>
</dbReference>
<feature type="domain" description="Prokaryotic-type class I peptide chain release factors" evidence="6">
    <location>
        <begin position="168"/>
        <end position="262"/>
    </location>
</feature>
<dbReference type="Proteomes" id="UP001321473">
    <property type="component" value="Unassembled WGS sequence"/>
</dbReference>
<name>A0AAQ4ELL5_AMBAM</name>
<accession>A0AAQ4ELL5</accession>
<dbReference type="InterPro" id="IPR052405">
    <property type="entry name" value="Mito_Transl_Release_Factor"/>
</dbReference>
<evidence type="ECO:0000256" key="4">
    <source>
        <dbReference type="ARBA" id="ARBA00023128"/>
    </source>
</evidence>